<feature type="transmembrane region" description="Helical" evidence="7">
    <location>
        <begin position="335"/>
        <end position="358"/>
    </location>
</feature>
<dbReference type="Gene3D" id="1.20.1640.10">
    <property type="entry name" value="Multidrug efflux transporter AcrB transmembrane domain"/>
    <property type="match status" value="2"/>
</dbReference>
<evidence type="ECO:0000256" key="5">
    <source>
        <dbReference type="ARBA" id="ARBA00022989"/>
    </source>
</evidence>
<reference evidence="9 10" key="1">
    <citation type="submission" date="2022-04" db="EMBL/GenBank/DDBJ databases">
        <title>Halobacillus sp. isolated from saltern.</title>
        <authorList>
            <person name="Won M."/>
            <person name="Lee C.-M."/>
            <person name="Woen H.-Y."/>
            <person name="Kwon S.-W."/>
        </authorList>
    </citation>
    <scope>NUCLEOTIDE SEQUENCE [LARGE SCALE GENOMIC DNA]</scope>
    <source>
        <strain evidence="9 10">SSBR10-3</strain>
    </source>
</reference>
<name>A0ABY4EFN3_9BACI</name>
<feature type="transmembrane region" description="Helical" evidence="7">
    <location>
        <begin position="406"/>
        <end position="426"/>
    </location>
</feature>
<keyword evidence="6 7" id="KW-0472">Membrane</keyword>
<dbReference type="EMBL" id="CP095073">
    <property type="protein sequence ID" value="UOQ43267.1"/>
    <property type="molecule type" value="Genomic_DNA"/>
</dbReference>
<evidence type="ECO:0000313" key="9">
    <source>
        <dbReference type="EMBL" id="UOQ43267.1"/>
    </source>
</evidence>
<evidence type="ECO:0000256" key="6">
    <source>
        <dbReference type="ARBA" id="ARBA00023136"/>
    </source>
</evidence>
<feature type="transmembrane region" description="Helical" evidence="7">
    <location>
        <begin position="259"/>
        <end position="278"/>
    </location>
</feature>
<feature type="transmembrane region" description="Helical" evidence="7">
    <location>
        <begin position="694"/>
        <end position="714"/>
    </location>
</feature>
<keyword evidence="5 7" id="KW-1133">Transmembrane helix</keyword>
<feature type="domain" description="SSD" evidence="8">
    <location>
        <begin position="591"/>
        <end position="719"/>
    </location>
</feature>
<accession>A0ABY4EFN3</accession>
<sequence>MENNRFETFSQRVSGKKGKWITLAIWIVIIGLLNGLLPQANSQEDNAAPNFDEEVPSVEASALAKDQFPSRSGVPALITWYRESGLTNDDLAHIQAISKQITEEPLVHQEGTVPFFQLPPQALKQQVSEDGTTFIQPIFLEESAETEAYKEDLKSFKTLAEKEFGEEPFSADLSSGQLISRVTGPAGISIDAEGLFSNADISLLLSTIALVLIFLLVIYRSPILAVIPLIGVGFAYGAISPILGWMAQEGWITFDAQGLSIMTVLLFGAGTDYCLFLIQRYRSFLKVEQSRVQAMKLAFSSSAGAIAMSGLTVMIALLVLLLAEYGTIQRFAIPFSLAIFIMMIASLTLVPSLLGIFGRGSFFPFIPRTQEMEENRAKKKGKPVPKKKNKPSTWDRLGRMVVHKKWTLAIVTTLILGAMALFAAQAKYTFDTLSTFPEDTPSREGYALIRDHFDRGQLAPLQIIVETDGKDTNLKDQLESLSYIAKVEEPQEGEKNSNLLNYNAEFAINPYSREAVNKIKELRSIAEQSLSNATIDQPEDNVWIAGQTAEQYDTLQITNRDSKVIIPVIIGMIALLLVLYLRSLTAMVYLMATVLLSYFSALGIGWIILHYGFGVAELQGFIPLYSFVFIVALGEDYNIFMISSIWKKSRVMGISKAISEGVSETGSVITSAGLILAGTFAVLITLPIQVLVQFGTVTAIGVLLDTFVVRPFLVPSLTGILGQRAFWPGKINSAKQKSSSERA</sequence>
<dbReference type="PANTHER" id="PTHR33406">
    <property type="entry name" value="MEMBRANE PROTEIN MJ1562-RELATED"/>
    <property type="match status" value="1"/>
</dbReference>
<feature type="transmembrane region" description="Helical" evidence="7">
    <location>
        <begin position="564"/>
        <end position="581"/>
    </location>
</feature>
<evidence type="ECO:0000256" key="2">
    <source>
        <dbReference type="ARBA" id="ARBA00010157"/>
    </source>
</evidence>
<feature type="transmembrane region" description="Helical" evidence="7">
    <location>
        <begin position="226"/>
        <end position="247"/>
    </location>
</feature>
<dbReference type="SUPFAM" id="SSF82866">
    <property type="entry name" value="Multidrug efflux transporter AcrB transmembrane domain"/>
    <property type="match status" value="2"/>
</dbReference>
<evidence type="ECO:0000313" key="10">
    <source>
        <dbReference type="Proteomes" id="UP000831787"/>
    </source>
</evidence>
<feature type="transmembrane region" description="Helical" evidence="7">
    <location>
        <begin position="588"/>
        <end position="609"/>
    </location>
</feature>
<gene>
    <name evidence="9" type="ORF">MUN89_15215</name>
</gene>
<evidence type="ECO:0000256" key="3">
    <source>
        <dbReference type="ARBA" id="ARBA00022475"/>
    </source>
</evidence>
<proteinExistence type="inferred from homology"/>
<protein>
    <submittedName>
        <fullName evidence="9">MMPL family transporter</fullName>
    </submittedName>
</protein>
<dbReference type="InterPro" id="IPR000731">
    <property type="entry name" value="SSD"/>
</dbReference>
<evidence type="ECO:0000256" key="1">
    <source>
        <dbReference type="ARBA" id="ARBA00004651"/>
    </source>
</evidence>
<keyword evidence="4 7" id="KW-0812">Transmembrane</keyword>
<evidence type="ECO:0000259" key="8">
    <source>
        <dbReference type="PROSITE" id="PS50156"/>
    </source>
</evidence>
<organism evidence="9 10">
    <name type="scientific">Halobacillus salinarum</name>
    <dbReference type="NCBI Taxonomy" id="2932257"/>
    <lineage>
        <taxon>Bacteria</taxon>
        <taxon>Bacillati</taxon>
        <taxon>Bacillota</taxon>
        <taxon>Bacilli</taxon>
        <taxon>Bacillales</taxon>
        <taxon>Bacillaceae</taxon>
        <taxon>Halobacillus</taxon>
    </lineage>
</organism>
<feature type="transmembrane region" description="Helical" evidence="7">
    <location>
        <begin position="201"/>
        <end position="219"/>
    </location>
</feature>
<keyword evidence="3" id="KW-1003">Cell membrane</keyword>
<feature type="domain" description="SSD" evidence="8">
    <location>
        <begin position="252"/>
        <end position="356"/>
    </location>
</feature>
<feature type="transmembrane region" description="Helical" evidence="7">
    <location>
        <begin position="667"/>
        <end position="688"/>
    </location>
</feature>
<feature type="transmembrane region" description="Helical" evidence="7">
    <location>
        <begin position="20"/>
        <end position="37"/>
    </location>
</feature>
<dbReference type="InterPro" id="IPR050545">
    <property type="entry name" value="Mycobact_MmpL"/>
</dbReference>
<dbReference type="Proteomes" id="UP000831787">
    <property type="component" value="Chromosome"/>
</dbReference>
<dbReference type="Pfam" id="PF03176">
    <property type="entry name" value="MMPL"/>
    <property type="match status" value="2"/>
</dbReference>
<evidence type="ECO:0000256" key="7">
    <source>
        <dbReference type="SAM" id="Phobius"/>
    </source>
</evidence>
<comment type="subcellular location">
    <subcellularLocation>
        <location evidence="1">Cell membrane</location>
        <topology evidence="1">Multi-pass membrane protein</topology>
    </subcellularLocation>
</comment>
<dbReference type="PANTHER" id="PTHR33406:SF6">
    <property type="entry name" value="MEMBRANE PROTEIN YDGH-RELATED"/>
    <property type="match status" value="1"/>
</dbReference>
<dbReference type="RefSeq" id="WP_244708626.1">
    <property type="nucleotide sequence ID" value="NZ_CP095073.1"/>
</dbReference>
<feature type="transmembrane region" description="Helical" evidence="7">
    <location>
        <begin position="299"/>
        <end position="323"/>
    </location>
</feature>
<dbReference type="PROSITE" id="PS50156">
    <property type="entry name" value="SSD"/>
    <property type="match status" value="2"/>
</dbReference>
<feature type="transmembrane region" description="Helical" evidence="7">
    <location>
        <begin position="621"/>
        <end position="646"/>
    </location>
</feature>
<keyword evidence="10" id="KW-1185">Reference proteome</keyword>
<dbReference type="InterPro" id="IPR004869">
    <property type="entry name" value="MMPL_dom"/>
</dbReference>
<evidence type="ECO:0000256" key="4">
    <source>
        <dbReference type="ARBA" id="ARBA00022692"/>
    </source>
</evidence>
<comment type="similarity">
    <text evidence="2">Belongs to the resistance-nodulation-cell division (RND) (TC 2.A.6) family. MmpL subfamily.</text>
</comment>